<dbReference type="Proteomes" id="UP001179952">
    <property type="component" value="Unassembled WGS sequence"/>
</dbReference>
<feature type="region of interest" description="Disordered" evidence="1">
    <location>
        <begin position="1"/>
        <end position="23"/>
    </location>
</feature>
<sequence length="71" mass="8415">MAESTDLNEREHLRRRPPDLPRRGHRVAMEANASEESQQLLIARLARKRQIYKTHKCTELKVAISELEHLW</sequence>
<comment type="caution">
    <text evidence="2">The sequence shown here is derived from an EMBL/GenBank/DDBJ whole genome shotgun (WGS) entry which is preliminary data.</text>
</comment>
<protein>
    <submittedName>
        <fullName evidence="2">Uncharacterized protein</fullName>
    </submittedName>
</protein>
<accession>A0AAV9AHY1</accession>
<proteinExistence type="predicted"/>
<evidence type="ECO:0000313" key="2">
    <source>
        <dbReference type="EMBL" id="KAK1263709.1"/>
    </source>
</evidence>
<keyword evidence="3" id="KW-1185">Reference proteome</keyword>
<dbReference type="EMBL" id="JAUJYN010000009">
    <property type="protein sequence ID" value="KAK1263709.1"/>
    <property type="molecule type" value="Genomic_DNA"/>
</dbReference>
<organism evidence="2 3">
    <name type="scientific">Acorus gramineus</name>
    <name type="common">Dwarf sweet flag</name>
    <dbReference type="NCBI Taxonomy" id="55184"/>
    <lineage>
        <taxon>Eukaryota</taxon>
        <taxon>Viridiplantae</taxon>
        <taxon>Streptophyta</taxon>
        <taxon>Embryophyta</taxon>
        <taxon>Tracheophyta</taxon>
        <taxon>Spermatophyta</taxon>
        <taxon>Magnoliopsida</taxon>
        <taxon>Liliopsida</taxon>
        <taxon>Acoraceae</taxon>
        <taxon>Acorus</taxon>
    </lineage>
</organism>
<dbReference type="AlphaFoldDB" id="A0AAV9AHY1"/>
<feature type="compositionally biased region" description="Basic and acidic residues" evidence="1">
    <location>
        <begin position="7"/>
        <end position="22"/>
    </location>
</feature>
<name>A0AAV9AHY1_ACOGR</name>
<evidence type="ECO:0000313" key="3">
    <source>
        <dbReference type="Proteomes" id="UP001179952"/>
    </source>
</evidence>
<reference evidence="2" key="2">
    <citation type="submission" date="2023-06" db="EMBL/GenBank/DDBJ databases">
        <authorList>
            <person name="Ma L."/>
            <person name="Liu K.-W."/>
            <person name="Li Z."/>
            <person name="Hsiao Y.-Y."/>
            <person name="Qi Y."/>
            <person name="Fu T."/>
            <person name="Tang G."/>
            <person name="Zhang D."/>
            <person name="Sun W.-H."/>
            <person name="Liu D.-K."/>
            <person name="Li Y."/>
            <person name="Chen G.-Z."/>
            <person name="Liu X.-D."/>
            <person name="Liao X.-Y."/>
            <person name="Jiang Y.-T."/>
            <person name="Yu X."/>
            <person name="Hao Y."/>
            <person name="Huang J."/>
            <person name="Zhao X.-W."/>
            <person name="Ke S."/>
            <person name="Chen Y.-Y."/>
            <person name="Wu W.-L."/>
            <person name="Hsu J.-L."/>
            <person name="Lin Y.-F."/>
            <person name="Huang M.-D."/>
            <person name="Li C.-Y."/>
            <person name="Huang L."/>
            <person name="Wang Z.-W."/>
            <person name="Zhao X."/>
            <person name="Zhong W.-Y."/>
            <person name="Peng D.-H."/>
            <person name="Ahmad S."/>
            <person name="Lan S."/>
            <person name="Zhang J.-S."/>
            <person name="Tsai W.-C."/>
            <person name="Van De Peer Y."/>
            <person name="Liu Z.-J."/>
        </authorList>
    </citation>
    <scope>NUCLEOTIDE SEQUENCE</scope>
    <source>
        <strain evidence="2">SCP</strain>
        <tissue evidence="2">Leaves</tissue>
    </source>
</reference>
<reference evidence="2" key="1">
    <citation type="journal article" date="2023" name="Nat. Commun.">
        <title>Diploid and tetraploid genomes of Acorus and the evolution of monocots.</title>
        <authorList>
            <person name="Ma L."/>
            <person name="Liu K.W."/>
            <person name="Li Z."/>
            <person name="Hsiao Y.Y."/>
            <person name="Qi Y."/>
            <person name="Fu T."/>
            <person name="Tang G.D."/>
            <person name="Zhang D."/>
            <person name="Sun W.H."/>
            <person name="Liu D.K."/>
            <person name="Li Y."/>
            <person name="Chen G.Z."/>
            <person name="Liu X.D."/>
            <person name="Liao X.Y."/>
            <person name="Jiang Y.T."/>
            <person name="Yu X."/>
            <person name="Hao Y."/>
            <person name="Huang J."/>
            <person name="Zhao X.W."/>
            <person name="Ke S."/>
            <person name="Chen Y.Y."/>
            <person name="Wu W.L."/>
            <person name="Hsu J.L."/>
            <person name="Lin Y.F."/>
            <person name="Huang M.D."/>
            <person name="Li C.Y."/>
            <person name="Huang L."/>
            <person name="Wang Z.W."/>
            <person name="Zhao X."/>
            <person name="Zhong W.Y."/>
            <person name="Peng D.H."/>
            <person name="Ahmad S."/>
            <person name="Lan S."/>
            <person name="Zhang J.S."/>
            <person name="Tsai W.C."/>
            <person name="Van de Peer Y."/>
            <person name="Liu Z.J."/>
        </authorList>
    </citation>
    <scope>NUCLEOTIDE SEQUENCE</scope>
    <source>
        <strain evidence="2">SCP</strain>
    </source>
</reference>
<evidence type="ECO:0000256" key="1">
    <source>
        <dbReference type="SAM" id="MobiDB-lite"/>
    </source>
</evidence>
<gene>
    <name evidence="2" type="ORF">QJS04_geneDACA016236</name>
</gene>